<dbReference type="SUPFAM" id="SSF161098">
    <property type="entry name" value="MetI-like"/>
    <property type="match status" value="1"/>
</dbReference>
<comment type="similarity">
    <text evidence="7">Belongs to the binding-protein-dependent transport system permease family.</text>
</comment>
<sequence>MAGVLLRGPAGQVFLLAVAVSLAYLLAAVALDPRAELEARDPRPPRAAIEARLARLNADDREPLSARYLTWASGVVRGDFGRTLDDTPAAEEMGRRAGVSLRLLLAGMLLGDALGVVLGLAAVARRSVLLDRLIAAGGLTVLAVPMVVLATVAEVAAQSVESLTGTRILAWTGEYTPGRADGSLNAITERVRHLLLPALTLALGRAAVLTHYLRGTLRDTAGATFVRAAVAKGLTRRRALIRHALRVAVIPVVPLSAYGCATLLAGAACAEKVFGWHGMGEWLIDSIHRGDVNAVAAYCCFAAVVVVAAGLLSDLVVTALDPRART</sequence>
<keyword evidence="6 7" id="KW-0472">Membrane</keyword>
<dbReference type="EMBL" id="BAAABM010000064">
    <property type="protein sequence ID" value="GAA0365270.1"/>
    <property type="molecule type" value="Genomic_DNA"/>
</dbReference>
<feature type="transmembrane region" description="Helical" evidence="7">
    <location>
        <begin position="244"/>
        <end position="268"/>
    </location>
</feature>
<comment type="caution">
    <text evidence="9">The sequence shown here is derived from an EMBL/GenBank/DDBJ whole genome shotgun (WGS) entry which is preliminary data.</text>
</comment>
<organism evidence="9 10">
    <name type="scientific">Actinoallomurus spadix</name>
    <dbReference type="NCBI Taxonomy" id="79912"/>
    <lineage>
        <taxon>Bacteria</taxon>
        <taxon>Bacillati</taxon>
        <taxon>Actinomycetota</taxon>
        <taxon>Actinomycetes</taxon>
        <taxon>Streptosporangiales</taxon>
        <taxon>Thermomonosporaceae</taxon>
        <taxon>Actinoallomurus</taxon>
    </lineage>
</organism>
<feature type="transmembrane region" description="Helical" evidence="7">
    <location>
        <begin position="103"/>
        <end position="122"/>
    </location>
</feature>
<feature type="transmembrane region" description="Helical" evidence="7">
    <location>
        <begin position="295"/>
        <end position="320"/>
    </location>
</feature>
<keyword evidence="4 7" id="KW-0812">Transmembrane</keyword>
<reference evidence="9 10" key="1">
    <citation type="journal article" date="2019" name="Int. J. Syst. Evol. Microbiol.">
        <title>The Global Catalogue of Microorganisms (GCM) 10K type strain sequencing project: providing services to taxonomists for standard genome sequencing and annotation.</title>
        <authorList>
            <consortium name="The Broad Institute Genomics Platform"/>
            <consortium name="The Broad Institute Genome Sequencing Center for Infectious Disease"/>
            <person name="Wu L."/>
            <person name="Ma J."/>
        </authorList>
    </citation>
    <scope>NUCLEOTIDE SEQUENCE [LARGE SCALE GENOMIC DNA]</scope>
    <source>
        <strain evidence="9 10">JCM 3146</strain>
    </source>
</reference>
<keyword evidence="3" id="KW-1003">Cell membrane</keyword>
<feature type="transmembrane region" description="Helical" evidence="7">
    <location>
        <begin position="134"/>
        <end position="157"/>
    </location>
</feature>
<keyword evidence="5 7" id="KW-1133">Transmembrane helix</keyword>
<evidence type="ECO:0000256" key="2">
    <source>
        <dbReference type="ARBA" id="ARBA00022448"/>
    </source>
</evidence>
<feature type="transmembrane region" description="Helical" evidence="7">
    <location>
        <begin position="12"/>
        <end position="31"/>
    </location>
</feature>
<evidence type="ECO:0000256" key="3">
    <source>
        <dbReference type="ARBA" id="ARBA00022475"/>
    </source>
</evidence>
<evidence type="ECO:0000313" key="10">
    <source>
        <dbReference type="Proteomes" id="UP001501822"/>
    </source>
</evidence>
<dbReference type="Pfam" id="PF00528">
    <property type="entry name" value="BPD_transp_1"/>
    <property type="match status" value="1"/>
</dbReference>
<feature type="domain" description="ABC transmembrane type-1" evidence="8">
    <location>
        <begin position="97"/>
        <end position="317"/>
    </location>
</feature>
<dbReference type="PANTHER" id="PTHR43163:SF6">
    <property type="entry name" value="DIPEPTIDE TRANSPORT SYSTEM PERMEASE PROTEIN DPPB-RELATED"/>
    <property type="match status" value="1"/>
</dbReference>
<evidence type="ECO:0000256" key="4">
    <source>
        <dbReference type="ARBA" id="ARBA00022692"/>
    </source>
</evidence>
<protein>
    <submittedName>
        <fullName evidence="9">ABC transporter permease</fullName>
    </submittedName>
</protein>
<keyword evidence="2 7" id="KW-0813">Transport</keyword>
<evidence type="ECO:0000313" key="9">
    <source>
        <dbReference type="EMBL" id="GAA0365270.1"/>
    </source>
</evidence>
<name>A0ABN0XIR2_9ACTN</name>
<dbReference type="Gene3D" id="1.10.3720.10">
    <property type="entry name" value="MetI-like"/>
    <property type="match status" value="1"/>
</dbReference>
<proteinExistence type="inferred from homology"/>
<evidence type="ECO:0000256" key="7">
    <source>
        <dbReference type="RuleBase" id="RU363032"/>
    </source>
</evidence>
<gene>
    <name evidence="9" type="ORF">GCM10010151_64080</name>
</gene>
<evidence type="ECO:0000259" key="8">
    <source>
        <dbReference type="PROSITE" id="PS50928"/>
    </source>
</evidence>
<dbReference type="InterPro" id="IPR035906">
    <property type="entry name" value="MetI-like_sf"/>
</dbReference>
<dbReference type="PROSITE" id="PS50928">
    <property type="entry name" value="ABC_TM1"/>
    <property type="match status" value="1"/>
</dbReference>
<comment type="subcellular location">
    <subcellularLocation>
        <location evidence="1 7">Cell membrane</location>
        <topology evidence="1 7">Multi-pass membrane protein</topology>
    </subcellularLocation>
</comment>
<accession>A0ABN0XIR2</accession>
<evidence type="ECO:0000256" key="5">
    <source>
        <dbReference type="ARBA" id="ARBA00022989"/>
    </source>
</evidence>
<dbReference type="RefSeq" id="WP_252803367.1">
    <property type="nucleotide sequence ID" value="NZ_BAAABM010000064.1"/>
</dbReference>
<dbReference type="InterPro" id="IPR000515">
    <property type="entry name" value="MetI-like"/>
</dbReference>
<keyword evidence="10" id="KW-1185">Reference proteome</keyword>
<evidence type="ECO:0000256" key="1">
    <source>
        <dbReference type="ARBA" id="ARBA00004651"/>
    </source>
</evidence>
<dbReference type="Proteomes" id="UP001501822">
    <property type="component" value="Unassembled WGS sequence"/>
</dbReference>
<evidence type="ECO:0000256" key="6">
    <source>
        <dbReference type="ARBA" id="ARBA00023136"/>
    </source>
</evidence>
<dbReference type="PANTHER" id="PTHR43163">
    <property type="entry name" value="DIPEPTIDE TRANSPORT SYSTEM PERMEASE PROTEIN DPPB-RELATED"/>
    <property type="match status" value="1"/>
</dbReference>
<dbReference type="CDD" id="cd06261">
    <property type="entry name" value="TM_PBP2"/>
    <property type="match status" value="1"/>
</dbReference>